<name>A0A3G4ZXU0_9VIRU</name>
<gene>
    <name evidence="1" type="ORF">Faunusvirus42_3</name>
</gene>
<dbReference type="EMBL" id="MK072173">
    <property type="protein sequence ID" value="AYV79718.1"/>
    <property type="molecule type" value="Genomic_DNA"/>
</dbReference>
<sequence>MSVKAHRDKFIKLVDTGNEYKCIKYINKYDDFYDTIYYEPGLAAEISNMLIYVCKRGLSRVAIALIDKNCDLTYQDNYGYTALMIASSYGLHDVVAYIINNQQDTTTRCSEYGYNHSEMIHLCHNTNPNGNDTNIIKMINRGYDIYYKSLDSSLFTAAIQCKNTNLAEKLIDIDINFVEEFKIYCEINKVDTNFYNTIVKYINNKHADYKDTIIATMNDASPANMLYQSFRNTYAVALVDVICDFILLKV</sequence>
<evidence type="ECO:0000313" key="1">
    <source>
        <dbReference type="EMBL" id="AYV79718.1"/>
    </source>
</evidence>
<organism evidence="1">
    <name type="scientific">Faunusvirus sp</name>
    <dbReference type="NCBI Taxonomy" id="2487766"/>
    <lineage>
        <taxon>Viruses</taxon>
        <taxon>Varidnaviria</taxon>
        <taxon>Bamfordvirae</taxon>
        <taxon>Nucleocytoviricota</taxon>
        <taxon>Megaviricetes</taxon>
        <taxon>Imitervirales</taxon>
        <taxon>Mimiviridae</taxon>
    </lineage>
</organism>
<accession>A0A3G4ZXU0</accession>
<dbReference type="Pfam" id="PF12796">
    <property type="entry name" value="Ank_2"/>
    <property type="match status" value="1"/>
</dbReference>
<protein>
    <submittedName>
        <fullName evidence="1">Uncharacterized protein</fullName>
    </submittedName>
</protein>
<dbReference type="SMART" id="SM00248">
    <property type="entry name" value="ANK"/>
    <property type="match status" value="3"/>
</dbReference>
<dbReference type="Gene3D" id="1.25.40.20">
    <property type="entry name" value="Ankyrin repeat-containing domain"/>
    <property type="match status" value="1"/>
</dbReference>
<proteinExistence type="predicted"/>
<dbReference type="SUPFAM" id="SSF140860">
    <property type="entry name" value="Pseudo ankyrin repeat-like"/>
    <property type="match status" value="1"/>
</dbReference>
<reference evidence="1" key="1">
    <citation type="submission" date="2018-10" db="EMBL/GenBank/DDBJ databases">
        <title>Hidden diversity of soil giant viruses.</title>
        <authorList>
            <person name="Schulz F."/>
            <person name="Alteio L."/>
            <person name="Goudeau D."/>
            <person name="Ryan E.M."/>
            <person name="Malmstrom R.R."/>
            <person name="Blanchard J."/>
            <person name="Woyke T."/>
        </authorList>
    </citation>
    <scope>NUCLEOTIDE SEQUENCE</scope>
    <source>
        <strain evidence="1">FNV1</strain>
    </source>
</reference>
<dbReference type="InterPro" id="IPR002110">
    <property type="entry name" value="Ankyrin_rpt"/>
</dbReference>
<dbReference type="InterPro" id="IPR036770">
    <property type="entry name" value="Ankyrin_rpt-contain_sf"/>
</dbReference>